<comment type="caution">
    <text evidence="3">The sequence shown here is derived from an EMBL/GenBank/DDBJ whole genome shotgun (WGS) entry which is preliminary data.</text>
</comment>
<dbReference type="GO" id="GO:0006310">
    <property type="term" value="P:DNA recombination"/>
    <property type="evidence" value="ECO:0007669"/>
    <property type="project" value="UniProtKB-KW"/>
</dbReference>
<dbReference type="PANTHER" id="PTHR30349">
    <property type="entry name" value="PHAGE INTEGRASE-RELATED"/>
    <property type="match status" value="1"/>
</dbReference>
<dbReference type="RefSeq" id="WP_343031444.1">
    <property type="nucleotide sequence ID" value="NZ_WKKI01000008.1"/>
</dbReference>
<dbReference type="PANTHER" id="PTHR30349:SF82">
    <property type="entry name" value="INTEGRASE_RECOMBINASE YOEC-RELATED"/>
    <property type="match status" value="1"/>
</dbReference>
<dbReference type="Proteomes" id="UP000448867">
    <property type="component" value="Unassembled WGS sequence"/>
</dbReference>
<dbReference type="InterPro" id="IPR013762">
    <property type="entry name" value="Integrase-like_cat_sf"/>
</dbReference>
<dbReference type="PROSITE" id="PS51898">
    <property type="entry name" value="TYR_RECOMBINASE"/>
    <property type="match status" value="1"/>
</dbReference>
<protein>
    <submittedName>
        <fullName evidence="3">Tyrosine-type recombinase/integrase</fullName>
    </submittedName>
</protein>
<feature type="domain" description="Tyr recombinase" evidence="2">
    <location>
        <begin position="1"/>
        <end position="181"/>
    </location>
</feature>
<keyword evidence="1" id="KW-0233">DNA recombination</keyword>
<dbReference type="GO" id="GO:0003677">
    <property type="term" value="F:DNA binding"/>
    <property type="evidence" value="ECO:0007669"/>
    <property type="project" value="InterPro"/>
</dbReference>
<dbReference type="Pfam" id="PF00589">
    <property type="entry name" value="Phage_integrase"/>
    <property type="match status" value="1"/>
</dbReference>
<reference evidence="3 4" key="1">
    <citation type="submission" date="2019-11" db="EMBL/GenBank/DDBJ databases">
        <title>Bacillus lacus genome.</title>
        <authorList>
            <person name="Allen C.J."/>
            <person name="Newman J.D."/>
        </authorList>
    </citation>
    <scope>NUCLEOTIDE SEQUENCE [LARGE SCALE GENOMIC DNA]</scope>
    <source>
        <strain evidence="3 4">KCTC 33946</strain>
    </source>
</reference>
<dbReference type="InterPro" id="IPR050090">
    <property type="entry name" value="Tyrosine_recombinase_XerCD"/>
</dbReference>
<evidence type="ECO:0000259" key="2">
    <source>
        <dbReference type="PROSITE" id="PS51898"/>
    </source>
</evidence>
<evidence type="ECO:0000313" key="3">
    <source>
        <dbReference type="EMBL" id="MRX71908.1"/>
    </source>
</evidence>
<evidence type="ECO:0000313" key="4">
    <source>
        <dbReference type="Proteomes" id="UP000448867"/>
    </source>
</evidence>
<dbReference type="Gene3D" id="1.10.443.10">
    <property type="entry name" value="Intergrase catalytic core"/>
    <property type="match status" value="1"/>
</dbReference>
<dbReference type="InterPro" id="IPR002104">
    <property type="entry name" value="Integrase_catalytic"/>
</dbReference>
<proteinExistence type="predicted"/>
<accession>A0A7X2IZ97</accession>
<dbReference type="SUPFAM" id="SSF56349">
    <property type="entry name" value="DNA breaking-rejoining enzymes"/>
    <property type="match status" value="1"/>
</dbReference>
<dbReference type="AlphaFoldDB" id="A0A7X2IZ97"/>
<dbReference type="InterPro" id="IPR011010">
    <property type="entry name" value="DNA_brk_join_enz"/>
</dbReference>
<dbReference type="GO" id="GO:0015074">
    <property type="term" value="P:DNA integration"/>
    <property type="evidence" value="ECO:0007669"/>
    <property type="project" value="InterPro"/>
</dbReference>
<evidence type="ECO:0000256" key="1">
    <source>
        <dbReference type="ARBA" id="ARBA00023172"/>
    </source>
</evidence>
<name>A0A7X2IZ97_9BACI</name>
<dbReference type="EMBL" id="WKKI01000008">
    <property type="protein sequence ID" value="MRX71908.1"/>
    <property type="molecule type" value="Genomic_DNA"/>
</dbReference>
<gene>
    <name evidence="3" type="ORF">GJU40_06940</name>
</gene>
<organism evidence="3 4">
    <name type="scientific">Metabacillus lacus</name>
    <dbReference type="NCBI Taxonomy" id="1983721"/>
    <lineage>
        <taxon>Bacteria</taxon>
        <taxon>Bacillati</taxon>
        <taxon>Bacillota</taxon>
        <taxon>Bacilli</taxon>
        <taxon>Bacillales</taxon>
        <taxon>Bacillaceae</taxon>
        <taxon>Metabacillus</taxon>
    </lineage>
</organism>
<keyword evidence="4" id="KW-1185">Reference proteome</keyword>
<sequence length="184" mass="21035">MRSVEAIKCEKKLQLIKCYLKQRSIRDYCLFVLGINTGLRVQDLLHLHVRDIADNDGNILLSMKQPCEGLPVYLNSELRHVLESFIKNNNLSIDDYLFQSRKTNEPISRQQAYRIINEAATSAGISAPIGTHTLRKTFGYHAYRKGIAISLIQKRLQQSAPSETLYYLGIHTYDPSEILLDVNL</sequence>